<dbReference type="CDD" id="cd11378">
    <property type="entry name" value="DUF296"/>
    <property type="match status" value="1"/>
</dbReference>
<feature type="domain" description="PPC" evidence="6">
    <location>
        <begin position="153"/>
        <end position="299"/>
    </location>
</feature>
<protein>
    <recommendedName>
        <fullName evidence="4">AT-hook motif nuclear-localized protein</fullName>
    </recommendedName>
</protein>
<evidence type="ECO:0000313" key="8">
    <source>
        <dbReference type="Proteomes" id="UP000298416"/>
    </source>
</evidence>
<evidence type="ECO:0000256" key="2">
    <source>
        <dbReference type="ARBA" id="ARBA00023125"/>
    </source>
</evidence>
<feature type="region of interest" description="Disordered" evidence="5">
    <location>
        <begin position="62"/>
        <end position="145"/>
    </location>
</feature>
<proteinExistence type="predicted"/>
<comment type="caution">
    <text evidence="7">The sequence shown here is derived from an EMBL/GenBank/DDBJ whole genome shotgun (WGS) entry which is preliminary data.</text>
</comment>
<dbReference type="PANTHER" id="PTHR31500">
    <property type="entry name" value="AT-HOOK MOTIF NUCLEAR-LOCALIZED PROTEIN 9"/>
    <property type="match status" value="1"/>
</dbReference>
<dbReference type="GO" id="GO:0003680">
    <property type="term" value="F:minor groove of adenine-thymine-rich DNA binding"/>
    <property type="evidence" value="ECO:0007669"/>
    <property type="project" value="UniProtKB-UniRule"/>
</dbReference>
<comment type="function">
    <text evidence="4">Transcription factor that specifically binds AT-rich DNA sequences related to the nuclear matrix attachment regions (MARs).</text>
</comment>
<evidence type="ECO:0000256" key="5">
    <source>
        <dbReference type="SAM" id="MobiDB-lite"/>
    </source>
</evidence>
<keyword evidence="8" id="KW-1185">Reference proteome</keyword>
<keyword evidence="1 4" id="KW-0805">Transcription regulation</keyword>
<keyword evidence="3 4" id="KW-0804">Transcription</keyword>
<sequence length="301" mass="31229">MDQREAMALQGSASYYLHQGNAESVMGLQGSPGMNSLTNPGLQYQTNTGRNMMGSSLPLDTSSTMSPHGMSVGPPPALGAGPPPAMMQGEPVRRKRGRPRKYGRDSAVSLALSPSTSNPVPFVRPTQKRRGRPPGTGRKHQQIPLGGSIFTVPGKLVPHIINVAVGEDIKRKVLSFAQGRQSTVILSGNGTISAVNIRISSSGGSVTYEGRFDILSLTGSYAQNDVNAPHGPVGCLNVTLSGPDGRVIGGGVESVMVACSPVQVVVASLLPRPSKMKNVAGGTSADSEDRTVGNLVIPANA</sequence>
<dbReference type="PROSITE" id="PS51742">
    <property type="entry name" value="PPC"/>
    <property type="match status" value="1"/>
</dbReference>
<reference evidence="7" key="1">
    <citation type="submission" date="2018-01" db="EMBL/GenBank/DDBJ databases">
        <authorList>
            <person name="Mao J.F."/>
        </authorList>
    </citation>
    <scope>NUCLEOTIDE SEQUENCE</scope>
    <source>
        <strain evidence="7">Huo1</strain>
        <tissue evidence="7">Leaf</tissue>
    </source>
</reference>
<dbReference type="InterPro" id="IPR005175">
    <property type="entry name" value="PPC_dom"/>
</dbReference>
<reference evidence="7" key="2">
    <citation type="submission" date="2020-08" db="EMBL/GenBank/DDBJ databases">
        <title>Plant Genome Project.</title>
        <authorList>
            <person name="Zhang R.-G."/>
        </authorList>
    </citation>
    <scope>NUCLEOTIDE SEQUENCE</scope>
    <source>
        <strain evidence="7">Huo1</strain>
        <tissue evidence="7">Leaf</tissue>
    </source>
</reference>
<dbReference type="InterPro" id="IPR039605">
    <property type="entry name" value="AHL"/>
</dbReference>
<keyword evidence="2 4" id="KW-0238">DNA-binding</keyword>
<gene>
    <name evidence="7" type="ORF">SASPL_106055</name>
</gene>
<dbReference type="OrthoDB" id="688543at2759"/>
<dbReference type="EMBL" id="PNBA02000002">
    <property type="protein sequence ID" value="KAG6434421.1"/>
    <property type="molecule type" value="Genomic_DNA"/>
</dbReference>
<dbReference type="Pfam" id="PF03479">
    <property type="entry name" value="PCC"/>
    <property type="match status" value="1"/>
</dbReference>
<evidence type="ECO:0000256" key="4">
    <source>
        <dbReference type="RuleBase" id="RU367031"/>
    </source>
</evidence>
<dbReference type="PANTHER" id="PTHR31500:SF9">
    <property type="entry name" value="AT-HOOK MOTIF NUCLEAR-LOCALIZED PROTEIN 9"/>
    <property type="match status" value="1"/>
</dbReference>
<dbReference type="GO" id="GO:0005634">
    <property type="term" value="C:nucleus"/>
    <property type="evidence" value="ECO:0007669"/>
    <property type="project" value="UniProtKB-SubCell"/>
</dbReference>
<comment type="subcellular location">
    <subcellularLocation>
        <location evidence="4">Nucleus</location>
    </subcellularLocation>
</comment>
<evidence type="ECO:0000313" key="7">
    <source>
        <dbReference type="EMBL" id="KAG6434421.1"/>
    </source>
</evidence>
<evidence type="ECO:0000256" key="1">
    <source>
        <dbReference type="ARBA" id="ARBA00023015"/>
    </source>
</evidence>
<evidence type="ECO:0000256" key="3">
    <source>
        <dbReference type="ARBA" id="ARBA00023163"/>
    </source>
</evidence>
<feature type="compositionally biased region" description="Basic residues" evidence="5">
    <location>
        <begin position="126"/>
        <end position="141"/>
    </location>
</feature>
<name>A0A8X8YL42_SALSN</name>
<accession>A0A8X8YL42</accession>
<dbReference type="AlphaFoldDB" id="A0A8X8YL42"/>
<dbReference type="Proteomes" id="UP000298416">
    <property type="component" value="Unassembled WGS sequence"/>
</dbReference>
<evidence type="ECO:0000259" key="6">
    <source>
        <dbReference type="PROSITE" id="PS51742"/>
    </source>
</evidence>
<feature type="compositionally biased region" description="Pro residues" evidence="5">
    <location>
        <begin position="73"/>
        <end position="85"/>
    </location>
</feature>
<organism evidence="7">
    <name type="scientific">Salvia splendens</name>
    <name type="common">Scarlet sage</name>
    <dbReference type="NCBI Taxonomy" id="180675"/>
    <lineage>
        <taxon>Eukaryota</taxon>
        <taxon>Viridiplantae</taxon>
        <taxon>Streptophyta</taxon>
        <taxon>Embryophyta</taxon>
        <taxon>Tracheophyta</taxon>
        <taxon>Spermatophyta</taxon>
        <taxon>Magnoliopsida</taxon>
        <taxon>eudicotyledons</taxon>
        <taxon>Gunneridae</taxon>
        <taxon>Pentapetalae</taxon>
        <taxon>asterids</taxon>
        <taxon>lamiids</taxon>
        <taxon>Lamiales</taxon>
        <taxon>Lamiaceae</taxon>
        <taxon>Nepetoideae</taxon>
        <taxon>Mentheae</taxon>
        <taxon>Salviinae</taxon>
        <taxon>Salvia</taxon>
        <taxon>Salvia subgen. Calosphace</taxon>
        <taxon>core Calosphace</taxon>
    </lineage>
</organism>
<dbReference type="SUPFAM" id="SSF117856">
    <property type="entry name" value="AF0104/ALDC/Ptd012-like"/>
    <property type="match status" value="1"/>
</dbReference>
<keyword evidence="4" id="KW-0539">Nucleus</keyword>
<comment type="domain">
    <text evidence="4">The PPC domain mediates interactions between AHL proteins.</text>
</comment>
<dbReference type="Gene3D" id="3.30.1330.80">
    <property type="entry name" value="Hypothetical protein, similar to alpha- acetolactate decarboxylase, domain 2"/>
    <property type="match status" value="1"/>
</dbReference>